<feature type="chain" id="PRO_5041302880" evidence="2">
    <location>
        <begin position="27"/>
        <end position="128"/>
    </location>
</feature>
<feature type="signal peptide" evidence="2">
    <location>
        <begin position="1"/>
        <end position="26"/>
    </location>
</feature>
<name>A0AA35RU46_GEOBA</name>
<feature type="region of interest" description="Disordered" evidence="1">
    <location>
        <begin position="93"/>
        <end position="128"/>
    </location>
</feature>
<evidence type="ECO:0000313" key="4">
    <source>
        <dbReference type="Proteomes" id="UP001174909"/>
    </source>
</evidence>
<dbReference type="EMBL" id="CASHTH010001570">
    <property type="protein sequence ID" value="CAI8016908.1"/>
    <property type="molecule type" value="Genomic_DNA"/>
</dbReference>
<reference evidence="3" key="1">
    <citation type="submission" date="2023-03" db="EMBL/GenBank/DDBJ databases">
        <authorList>
            <person name="Steffen K."/>
            <person name="Cardenas P."/>
        </authorList>
    </citation>
    <scope>NUCLEOTIDE SEQUENCE</scope>
</reference>
<gene>
    <name evidence="3" type="ORF">GBAR_LOCUS10327</name>
</gene>
<evidence type="ECO:0000313" key="3">
    <source>
        <dbReference type="EMBL" id="CAI8016908.1"/>
    </source>
</evidence>
<dbReference type="AlphaFoldDB" id="A0AA35RU46"/>
<organism evidence="3 4">
    <name type="scientific">Geodia barretti</name>
    <name type="common">Barrett's horny sponge</name>
    <dbReference type="NCBI Taxonomy" id="519541"/>
    <lineage>
        <taxon>Eukaryota</taxon>
        <taxon>Metazoa</taxon>
        <taxon>Porifera</taxon>
        <taxon>Demospongiae</taxon>
        <taxon>Heteroscleromorpha</taxon>
        <taxon>Tetractinellida</taxon>
        <taxon>Astrophorina</taxon>
        <taxon>Geodiidae</taxon>
        <taxon>Geodia</taxon>
    </lineage>
</organism>
<keyword evidence="4" id="KW-1185">Reference proteome</keyword>
<sequence length="128" mass="13759">MGSRGSGTSLLCCITTCAVITGGVLQEKQEFIKVSLDQILIQFDGSHALTGETSRGSLVYRGWTQYLICLSTMGILGATIEVSNAVPDSVMYQNEAPPLIPSREPNNDRSKSSETPPPIPLKSYKHSA</sequence>
<protein>
    <submittedName>
        <fullName evidence="3">Uncharacterized protein</fullName>
    </submittedName>
</protein>
<comment type="caution">
    <text evidence="3">The sequence shown here is derived from an EMBL/GenBank/DDBJ whole genome shotgun (WGS) entry which is preliminary data.</text>
</comment>
<evidence type="ECO:0000256" key="2">
    <source>
        <dbReference type="SAM" id="SignalP"/>
    </source>
</evidence>
<dbReference type="Proteomes" id="UP001174909">
    <property type="component" value="Unassembled WGS sequence"/>
</dbReference>
<keyword evidence="2" id="KW-0732">Signal</keyword>
<proteinExistence type="predicted"/>
<evidence type="ECO:0000256" key="1">
    <source>
        <dbReference type="SAM" id="MobiDB-lite"/>
    </source>
</evidence>
<accession>A0AA35RU46</accession>